<comment type="caution">
    <text evidence="4">The sequence shown here is derived from an EMBL/GenBank/DDBJ whole genome shotgun (WGS) entry which is preliminary data.</text>
</comment>
<dbReference type="Gene3D" id="3.40.50.300">
    <property type="entry name" value="P-loop containing nucleotide triphosphate hydrolases"/>
    <property type="match status" value="1"/>
</dbReference>
<feature type="region of interest" description="Disordered" evidence="2">
    <location>
        <begin position="1"/>
        <end position="23"/>
    </location>
</feature>
<dbReference type="EMBL" id="SNRW01003156">
    <property type="protein sequence ID" value="KAA6390637.1"/>
    <property type="molecule type" value="Genomic_DNA"/>
</dbReference>
<dbReference type="SUPFAM" id="SSF52540">
    <property type="entry name" value="P-loop containing nucleoside triphosphate hydrolases"/>
    <property type="match status" value="1"/>
</dbReference>
<feature type="coiled-coil region" evidence="1">
    <location>
        <begin position="52"/>
        <end position="83"/>
    </location>
</feature>
<evidence type="ECO:0000313" key="5">
    <source>
        <dbReference type="Proteomes" id="UP000324800"/>
    </source>
</evidence>
<feature type="domain" description="NrS-1 polymerase-like helicase" evidence="3">
    <location>
        <begin position="717"/>
        <end position="828"/>
    </location>
</feature>
<sequence length="1004" mass="116341">MATSESSSIQTNQQNIKQVSIQCPPTPTKLESALLPKLVTIEKRSKRISNRKSKTNDEAKAMMEQLIKQQEEKQQEINGIISEIVSEIVDSSLVNESVNEQTYEQINEQTSEQTIEEKRQKIISDLINYVGDQQTQAAKQQEAYRLEKQWKQEDQEKKDKANPNSLDNIIEKYVIQNRADIQTKPISERVKGAGIDTVNYTKIGQKAGEKKQVTGKLIDLTLADDGDLCVIDFDINKNLPKEKIDEIRQNIIENMLPANVGLVKTCHGGLHAYCNKNGYRLPNNRCIKCIVLDNIEIDIFAQMYKHKSFDDDPMQTDLVQNRVVGPNTCIRETKNHVRETLKYETINDWASMTHLANLRDILESWNVDIEIPYAEYEQKRITRAFGQQITNNGTIDKMDDEFAQACVDGLKNLTIHNYPQPIAMEVSLLSLFSGIYGIANEQIRAQGFENIRKFNTLTANAEKNYSQALGQGERKPNVWILAKIIKYHNKEYYEQIIKPLLKKNYEAKKLEKQVHINQSLVPNKIDLSEDFTLFNMYEKAANGEYENEEQIVMDLTKLLVYYEGETDDIYAIKGYDAICDTQVLHHKLEGTVYKQLEKININFKNKKISEKTSEKNDDTKQSKPLTAKHIFKKYASKFAKKGCKFISEDPKILSIFQGYKYKRLENDETNYDCLQMYLDLIKETIAAGDERVYEYIINWIAWMIQNPGKKSRAAIILQGRQGIGKNRFTDVIAELLNRYSCVNITNIDEFTGKFNSVVENKMFAVLNEMMNYNDSKKGVATVMKSIISDQSIRINEKNQPRRTAENVMNIIYVTNSDMPIQLETDDRRHLVCACKTVHQVTEEHPEQTEYFKKLSQGYTQKFYENLMTYFLERDITQFKPSLIPMTEAKKQLINVSRSPVDDVIIEHFDQFKQGIPVSVANQYKPQNWILKTYKNALEHKCIEQQPRINGKRTRVYLLNDDQIGYYKMMMNEEDIETSNVNYKRYKLANDVDGYTDEQINEKKQ</sequence>
<dbReference type="Proteomes" id="UP000324800">
    <property type="component" value="Unassembled WGS sequence"/>
</dbReference>
<organism evidence="4 5">
    <name type="scientific">Streblomastix strix</name>
    <dbReference type="NCBI Taxonomy" id="222440"/>
    <lineage>
        <taxon>Eukaryota</taxon>
        <taxon>Metamonada</taxon>
        <taxon>Preaxostyla</taxon>
        <taxon>Oxymonadida</taxon>
        <taxon>Streblomastigidae</taxon>
        <taxon>Streblomastix</taxon>
    </lineage>
</organism>
<evidence type="ECO:0000256" key="2">
    <source>
        <dbReference type="SAM" id="MobiDB-lite"/>
    </source>
</evidence>
<name>A0A5J4W6Z7_9EUKA</name>
<reference evidence="4 5" key="1">
    <citation type="submission" date="2019-03" db="EMBL/GenBank/DDBJ databases">
        <title>Single cell metagenomics reveals metabolic interactions within the superorganism composed of flagellate Streblomastix strix and complex community of Bacteroidetes bacteria on its surface.</title>
        <authorList>
            <person name="Treitli S.C."/>
            <person name="Kolisko M."/>
            <person name="Husnik F."/>
            <person name="Keeling P."/>
            <person name="Hampl V."/>
        </authorList>
    </citation>
    <scope>NUCLEOTIDE SEQUENCE [LARGE SCALE GENOMIC DNA]</scope>
    <source>
        <strain evidence="4">ST1C</strain>
    </source>
</reference>
<dbReference type="AlphaFoldDB" id="A0A5J4W6Z7"/>
<dbReference type="InterPro" id="IPR045455">
    <property type="entry name" value="NrS-1_pol-like_helicase"/>
</dbReference>
<dbReference type="Pfam" id="PF19263">
    <property type="entry name" value="DUF5906"/>
    <property type="match status" value="1"/>
</dbReference>
<proteinExistence type="predicted"/>
<keyword evidence="1" id="KW-0175">Coiled coil</keyword>
<evidence type="ECO:0000256" key="1">
    <source>
        <dbReference type="SAM" id="Coils"/>
    </source>
</evidence>
<gene>
    <name evidence="4" type="ORF">EZS28_013837</name>
</gene>
<dbReference type="InterPro" id="IPR027417">
    <property type="entry name" value="P-loop_NTPase"/>
</dbReference>
<protein>
    <recommendedName>
        <fullName evidence="3">NrS-1 polymerase-like helicase domain-containing protein</fullName>
    </recommendedName>
</protein>
<evidence type="ECO:0000313" key="4">
    <source>
        <dbReference type="EMBL" id="KAA6390637.1"/>
    </source>
</evidence>
<accession>A0A5J4W6Z7</accession>
<evidence type="ECO:0000259" key="3">
    <source>
        <dbReference type="Pfam" id="PF19263"/>
    </source>
</evidence>